<reference evidence="2 3" key="1">
    <citation type="submission" date="2019-07" db="EMBL/GenBank/DDBJ databases">
        <title>Finished genome of Venturia effusa.</title>
        <authorList>
            <person name="Young C.A."/>
            <person name="Cox M.P."/>
            <person name="Ganley A.R.D."/>
            <person name="David W.J."/>
        </authorList>
    </citation>
    <scope>NUCLEOTIDE SEQUENCE [LARGE SCALE GENOMIC DNA]</scope>
    <source>
        <strain evidence="3">albino</strain>
    </source>
</reference>
<organism evidence="2 3">
    <name type="scientific">Venturia effusa</name>
    <dbReference type="NCBI Taxonomy" id="50376"/>
    <lineage>
        <taxon>Eukaryota</taxon>
        <taxon>Fungi</taxon>
        <taxon>Dikarya</taxon>
        <taxon>Ascomycota</taxon>
        <taxon>Pezizomycotina</taxon>
        <taxon>Dothideomycetes</taxon>
        <taxon>Pleosporomycetidae</taxon>
        <taxon>Venturiales</taxon>
        <taxon>Venturiaceae</taxon>
        <taxon>Venturia</taxon>
    </lineage>
</organism>
<accession>A0A517LBJ9</accession>
<dbReference type="Proteomes" id="UP000316270">
    <property type="component" value="Chromosome 8"/>
</dbReference>
<feature type="compositionally biased region" description="Polar residues" evidence="1">
    <location>
        <begin position="83"/>
        <end position="99"/>
    </location>
</feature>
<dbReference type="EMBL" id="CP042192">
    <property type="protein sequence ID" value="QDS73015.1"/>
    <property type="molecule type" value="Genomic_DNA"/>
</dbReference>
<protein>
    <submittedName>
        <fullName evidence="2">Uncharacterized protein</fullName>
    </submittedName>
</protein>
<keyword evidence="3" id="KW-1185">Reference proteome</keyword>
<evidence type="ECO:0000313" key="3">
    <source>
        <dbReference type="Proteomes" id="UP000316270"/>
    </source>
</evidence>
<evidence type="ECO:0000256" key="1">
    <source>
        <dbReference type="SAM" id="MobiDB-lite"/>
    </source>
</evidence>
<feature type="compositionally biased region" description="Basic and acidic residues" evidence="1">
    <location>
        <begin position="461"/>
        <end position="475"/>
    </location>
</feature>
<feature type="region of interest" description="Disordered" evidence="1">
    <location>
        <begin position="456"/>
        <end position="475"/>
    </location>
</feature>
<gene>
    <name evidence="2" type="ORF">FKW77_009119</name>
</gene>
<evidence type="ECO:0000313" key="2">
    <source>
        <dbReference type="EMBL" id="QDS73015.1"/>
    </source>
</evidence>
<sequence length="475" mass="52905">MSVPLTKIREQGTVVLTTAADRISGLRNQTRDRELPPTPPTDGVAQIASHQQFSQGLSNTQEGTHSEAIGTSRQLRRIPHVSGSLQRSLGTKNAPNLTYASGHEGQALENYERQCKTLPHRPQLNTQEQDDEVKRQRHGQEAQRRSKSASSMTLPAGRFKWNGGKHGSESKVSQSYVCNTASGPGQGNTGLLTITPPAKLAAEVELPSDVSEPAPVGPEEALTGSGDQEIRKDGIGGDNINEPRASDESLPQEEEKEPPDLDVQAPEDQLQPTLAPYMMIISDICTKIRKANEERGIETPPDFSPAEKELELFAKDLKKKTLTVTHDVLGKAQQEHANEMAKIIADQTRVFQGAEQDHERNLKYLSDEHSKSRRGLEDQISQLNHDHQVKEDKSFADMKKMAQESAQEITRLNNDVVNKKHELETAEIQHRDKLKDLEDEHVKKLEEANEEYARQLGIAKEGMRKKTRDLTHKEP</sequence>
<feature type="region of interest" description="Disordered" evidence="1">
    <location>
        <begin position="52"/>
        <end position="100"/>
    </location>
</feature>
<dbReference type="AlphaFoldDB" id="A0A517LBJ9"/>
<feature type="compositionally biased region" description="Basic and acidic residues" evidence="1">
    <location>
        <begin position="132"/>
        <end position="144"/>
    </location>
</feature>
<feature type="compositionally biased region" description="Polar residues" evidence="1">
    <location>
        <begin position="52"/>
        <end position="73"/>
    </location>
</feature>
<name>A0A517LBJ9_9PEZI</name>
<feature type="region of interest" description="Disordered" evidence="1">
    <location>
        <begin position="206"/>
        <end position="266"/>
    </location>
</feature>
<proteinExistence type="predicted"/>
<feature type="region of interest" description="Disordered" evidence="1">
    <location>
        <begin position="119"/>
        <end position="170"/>
    </location>
</feature>